<dbReference type="Proteomes" id="UP000654922">
    <property type="component" value="Unassembled WGS sequence"/>
</dbReference>
<sequence length="66" mass="7281">MKKLTLQDGARFKIWPGAIGNSTNTGGGSGWVRNVTYNGMHNYNNDWTIEMTVNTTLSPTLAYVSE</sequence>
<keyword evidence="3" id="KW-1185">Reference proteome</keyword>
<reference evidence="1" key="1">
    <citation type="submission" date="2020-06" db="EMBL/GenBank/DDBJ databases">
        <title>Draft genome sequences of strains closely related to Aspergillus parafelis and Aspergillus hiratsukae.</title>
        <authorList>
            <person name="Dos Santos R.A.C."/>
            <person name="Rivero-Menendez O."/>
            <person name="Steenwyk J.L."/>
            <person name="Mead M.E."/>
            <person name="Goldman G.H."/>
            <person name="Alastruey-Izquierdo A."/>
            <person name="Rokas A."/>
        </authorList>
    </citation>
    <scope>NUCLEOTIDE SEQUENCE</scope>
    <source>
        <strain evidence="1">CNM-CM5623</strain>
        <strain evidence="2">CNM-CM7691</strain>
    </source>
</reference>
<protein>
    <submittedName>
        <fullName evidence="1">Uncharacterized protein</fullName>
    </submittedName>
</protein>
<dbReference type="SUPFAM" id="SSF51126">
    <property type="entry name" value="Pectin lyase-like"/>
    <property type="match status" value="1"/>
</dbReference>
<dbReference type="EMBL" id="JACBAG010001801">
    <property type="protein sequence ID" value="KAF7181818.1"/>
    <property type="molecule type" value="Genomic_DNA"/>
</dbReference>
<proteinExistence type="predicted"/>
<evidence type="ECO:0000313" key="1">
    <source>
        <dbReference type="EMBL" id="KAF7156280.1"/>
    </source>
</evidence>
<organism evidence="1 4">
    <name type="scientific">Aspergillus felis</name>
    <dbReference type="NCBI Taxonomy" id="1287682"/>
    <lineage>
        <taxon>Eukaryota</taxon>
        <taxon>Fungi</taxon>
        <taxon>Dikarya</taxon>
        <taxon>Ascomycota</taxon>
        <taxon>Pezizomycotina</taxon>
        <taxon>Eurotiomycetes</taxon>
        <taxon>Eurotiomycetidae</taxon>
        <taxon>Eurotiales</taxon>
        <taxon>Aspergillaceae</taxon>
        <taxon>Aspergillus</taxon>
        <taxon>Aspergillus subgen. Fumigati</taxon>
    </lineage>
</organism>
<dbReference type="InterPro" id="IPR011050">
    <property type="entry name" value="Pectin_lyase_fold/virulence"/>
</dbReference>
<evidence type="ECO:0000313" key="2">
    <source>
        <dbReference type="EMBL" id="KAF7181818.1"/>
    </source>
</evidence>
<dbReference type="Proteomes" id="UP000641853">
    <property type="component" value="Unassembled WGS sequence"/>
</dbReference>
<accession>A0A8H6UKE1</accession>
<name>A0A8H6UKE1_9EURO</name>
<comment type="caution">
    <text evidence="1">The sequence shown here is derived from an EMBL/GenBank/DDBJ whole genome shotgun (WGS) entry which is preliminary data.</text>
</comment>
<evidence type="ECO:0000313" key="4">
    <source>
        <dbReference type="Proteomes" id="UP000654922"/>
    </source>
</evidence>
<dbReference type="EMBL" id="JACBAE010001398">
    <property type="protein sequence ID" value="KAF7156280.1"/>
    <property type="molecule type" value="Genomic_DNA"/>
</dbReference>
<dbReference type="AlphaFoldDB" id="A0A8H6UKE1"/>
<evidence type="ECO:0000313" key="3">
    <source>
        <dbReference type="Proteomes" id="UP000641853"/>
    </source>
</evidence>
<gene>
    <name evidence="1" type="ORF">CNMCM5623_009673</name>
    <name evidence="2" type="ORF">CNMCM7691_001115</name>
</gene>